<dbReference type="GeneTree" id="ENSGT01030000234640"/>
<dbReference type="GO" id="GO:0005886">
    <property type="term" value="C:plasma membrane"/>
    <property type="evidence" value="ECO:0007669"/>
    <property type="project" value="UniProtKB-SubCell"/>
</dbReference>
<feature type="domain" description="G-protein coupled receptors family 1 profile" evidence="15">
    <location>
        <begin position="39"/>
        <end position="287"/>
    </location>
</feature>
<dbReference type="PRINTS" id="PR00237">
    <property type="entry name" value="GPCRRHODOPSN"/>
</dbReference>
<dbReference type="GO" id="GO:0004984">
    <property type="term" value="F:olfactory receptor activity"/>
    <property type="evidence" value="ECO:0007669"/>
    <property type="project" value="InterPro"/>
</dbReference>
<keyword evidence="3 14" id="KW-0716">Sensory transduction</keyword>
<evidence type="ECO:0000256" key="2">
    <source>
        <dbReference type="ARBA" id="ARBA00022475"/>
    </source>
</evidence>
<dbReference type="PRINTS" id="PR00245">
    <property type="entry name" value="OLFACTORYR"/>
</dbReference>
<dbReference type="AlphaFoldDB" id="A0A3B3DR83"/>
<reference evidence="16" key="2">
    <citation type="submission" date="2025-09" db="UniProtKB">
        <authorList>
            <consortium name="Ensembl"/>
        </authorList>
    </citation>
    <scope>IDENTIFICATION</scope>
</reference>
<keyword evidence="17" id="KW-1185">Reference proteome</keyword>
<reference evidence="16" key="1">
    <citation type="submission" date="2025-08" db="UniProtKB">
        <authorList>
            <consortium name="Ensembl"/>
        </authorList>
    </citation>
    <scope>IDENTIFICATION</scope>
</reference>
<dbReference type="InterPro" id="IPR000725">
    <property type="entry name" value="Olfact_rcpt"/>
</dbReference>
<name>A0A3B3DR83_ORYME</name>
<evidence type="ECO:0000313" key="17">
    <source>
        <dbReference type="Proteomes" id="UP000261560"/>
    </source>
</evidence>
<dbReference type="PaxDb" id="30732-ENSOMEP00000031944"/>
<feature type="transmembrane region" description="Helical" evidence="14">
    <location>
        <begin position="23"/>
        <end position="49"/>
    </location>
</feature>
<evidence type="ECO:0000256" key="12">
    <source>
        <dbReference type="ARBA" id="ARBA00023224"/>
    </source>
</evidence>
<dbReference type="Pfam" id="PF13853">
    <property type="entry name" value="7tm_4"/>
    <property type="match status" value="1"/>
</dbReference>
<dbReference type="PROSITE" id="PS50262">
    <property type="entry name" value="G_PROTEIN_RECEP_F1_2"/>
    <property type="match status" value="1"/>
</dbReference>
<dbReference type="FunFam" id="1.20.1070.10:FF:000024">
    <property type="entry name" value="Olfactory receptor"/>
    <property type="match status" value="1"/>
</dbReference>
<feature type="transmembrane region" description="Helical" evidence="14">
    <location>
        <begin position="236"/>
        <end position="257"/>
    </location>
</feature>
<evidence type="ECO:0000256" key="11">
    <source>
        <dbReference type="ARBA" id="ARBA00023180"/>
    </source>
</evidence>
<evidence type="ECO:0000256" key="6">
    <source>
        <dbReference type="ARBA" id="ARBA00022989"/>
    </source>
</evidence>
<comment type="similarity">
    <text evidence="13">Belongs to the G-protein coupled receptor 1 family.</text>
</comment>
<dbReference type="KEGG" id="oml:112137961"/>
<dbReference type="InterPro" id="IPR000276">
    <property type="entry name" value="GPCR_Rhodpsn"/>
</dbReference>
<dbReference type="OrthoDB" id="10017003at2759"/>
<keyword evidence="12 13" id="KW-0807">Transducer</keyword>
<keyword evidence="5 14" id="KW-0552">Olfaction</keyword>
<dbReference type="GO" id="GO:0004930">
    <property type="term" value="F:G protein-coupled receptor activity"/>
    <property type="evidence" value="ECO:0007669"/>
    <property type="project" value="UniProtKB-KW"/>
</dbReference>
<keyword evidence="6 14" id="KW-1133">Transmembrane helix</keyword>
<keyword evidence="9" id="KW-1015">Disulfide bond</keyword>
<evidence type="ECO:0000256" key="7">
    <source>
        <dbReference type="ARBA" id="ARBA00023040"/>
    </source>
</evidence>
<dbReference type="Proteomes" id="UP000261560">
    <property type="component" value="Unplaced"/>
</dbReference>
<sequence>MDHENNGTVITLGGHIELQKYRFLYFFFLLVIYVLILCSNSTIICLIWIHKSLHEPMYIFIAALLGNSILYSTSLYPKLLFDFLSEKQITSYSNCLLQCFFYYFLNASEFLLLTAMAYDRYISINKPLQYAAIMGKTTVTLFLSLAWLVPACQIAVPVALSGNTKLCNFVLKGIFCNNSIYKLHCVSSAALSAYGVISLINLTVIPVLFILFTYTRIFILAYQRCGEIRKKAAQTCLPHLLILFNFTFLFTYDVTIVKLESDLSNSVRLTLTLQVIIFHPLFNPIIYGLKMKEISKYLKRLFYHENVT</sequence>
<keyword evidence="2 14" id="KW-1003">Cell membrane</keyword>
<dbReference type="STRING" id="30732.ENSOMEP00000031944"/>
<keyword evidence="4 13" id="KW-0812">Transmembrane</keyword>
<dbReference type="GeneID" id="112137961"/>
<evidence type="ECO:0000259" key="15">
    <source>
        <dbReference type="PROSITE" id="PS50262"/>
    </source>
</evidence>
<organism evidence="16 17">
    <name type="scientific">Oryzias melastigma</name>
    <name type="common">Marine medaka</name>
    <dbReference type="NCBI Taxonomy" id="30732"/>
    <lineage>
        <taxon>Eukaryota</taxon>
        <taxon>Metazoa</taxon>
        <taxon>Chordata</taxon>
        <taxon>Craniata</taxon>
        <taxon>Vertebrata</taxon>
        <taxon>Euteleostomi</taxon>
        <taxon>Actinopterygii</taxon>
        <taxon>Neopterygii</taxon>
        <taxon>Teleostei</taxon>
        <taxon>Neoteleostei</taxon>
        <taxon>Acanthomorphata</taxon>
        <taxon>Ovalentaria</taxon>
        <taxon>Atherinomorphae</taxon>
        <taxon>Beloniformes</taxon>
        <taxon>Adrianichthyidae</taxon>
        <taxon>Oryziinae</taxon>
        <taxon>Oryzias</taxon>
    </lineage>
</organism>
<keyword evidence="7 13" id="KW-0297">G-protein coupled receptor</keyword>
<dbReference type="PANTHER" id="PTHR26451:SF847">
    <property type="entry name" value="ODORANT RECEPTOR-RELATED"/>
    <property type="match status" value="1"/>
</dbReference>
<feature type="transmembrane region" description="Helical" evidence="14">
    <location>
        <begin position="56"/>
        <end position="76"/>
    </location>
</feature>
<feature type="transmembrane region" description="Helical" evidence="14">
    <location>
        <begin position="269"/>
        <end position="289"/>
    </location>
</feature>
<evidence type="ECO:0000256" key="1">
    <source>
        <dbReference type="ARBA" id="ARBA00004651"/>
    </source>
</evidence>
<feature type="transmembrane region" description="Helical" evidence="14">
    <location>
        <begin position="191"/>
        <end position="215"/>
    </location>
</feature>
<dbReference type="Ensembl" id="ENSOMET00000023688.1">
    <property type="protein sequence ID" value="ENSOMEP00000031944.1"/>
    <property type="gene ID" value="ENSOMEG00000017076.1"/>
</dbReference>
<comment type="subcellular location">
    <subcellularLocation>
        <location evidence="1 14">Cell membrane</location>
        <topology evidence="1 14">Multi-pass membrane protein</topology>
    </subcellularLocation>
</comment>
<keyword evidence="10 13" id="KW-0675">Receptor</keyword>
<evidence type="ECO:0000256" key="8">
    <source>
        <dbReference type="ARBA" id="ARBA00023136"/>
    </source>
</evidence>
<accession>A0A3B3DR83</accession>
<evidence type="ECO:0000256" key="14">
    <source>
        <dbReference type="RuleBase" id="RU363047"/>
    </source>
</evidence>
<keyword evidence="11" id="KW-0325">Glycoprotein</keyword>
<evidence type="ECO:0000256" key="10">
    <source>
        <dbReference type="ARBA" id="ARBA00023170"/>
    </source>
</evidence>
<proteinExistence type="inferred from homology"/>
<dbReference type="RefSeq" id="XP_024116250.1">
    <property type="nucleotide sequence ID" value="XM_024260482.2"/>
</dbReference>
<dbReference type="GO" id="GO:0005549">
    <property type="term" value="F:odorant binding"/>
    <property type="evidence" value="ECO:0007669"/>
    <property type="project" value="TreeGrafter"/>
</dbReference>
<protein>
    <recommendedName>
        <fullName evidence="14">Olfactory receptor</fullName>
    </recommendedName>
</protein>
<dbReference type="PANTHER" id="PTHR26451">
    <property type="entry name" value="G_PROTEIN_RECEP_F1_2 DOMAIN-CONTAINING PROTEIN"/>
    <property type="match status" value="1"/>
</dbReference>
<feature type="transmembrane region" description="Helical" evidence="14">
    <location>
        <begin position="100"/>
        <end position="118"/>
    </location>
</feature>
<dbReference type="InterPro" id="IPR052921">
    <property type="entry name" value="GPCR1_Superfamily_Member"/>
</dbReference>
<feature type="transmembrane region" description="Helical" evidence="14">
    <location>
        <begin position="139"/>
        <end position="160"/>
    </location>
</feature>
<dbReference type="Gene3D" id="1.20.1070.10">
    <property type="entry name" value="Rhodopsin 7-helix transmembrane proteins"/>
    <property type="match status" value="1"/>
</dbReference>
<keyword evidence="8 14" id="KW-0472">Membrane</keyword>
<evidence type="ECO:0000313" key="16">
    <source>
        <dbReference type="Ensembl" id="ENSOMEP00000031944.1"/>
    </source>
</evidence>
<dbReference type="SUPFAM" id="SSF81321">
    <property type="entry name" value="Family A G protein-coupled receptor-like"/>
    <property type="match status" value="1"/>
</dbReference>
<evidence type="ECO:0000256" key="13">
    <source>
        <dbReference type="RuleBase" id="RU000688"/>
    </source>
</evidence>
<dbReference type="OMA" id="CLVTYDV"/>
<evidence type="ECO:0000256" key="3">
    <source>
        <dbReference type="ARBA" id="ARBA00022606"/>
    </source>
</evidence>
<evidence type="ECO:0000256" key="4">
    <source>
        <dbReference type="ARBA" id="ARBA00022692"/>
    </source>
</evidence>
<dbReference type="PROSITE" id="PS00237">
    <property type="entry name" value="G_PROTEIN_RECEP_F1_1"/>
    <property type="match status" value="1"/>
</dbReference>
<evidence type="ECO:0000256" key="9">
    <source>
        <dbReference type="ARBA" id="ARBA00023157"/>
    </source>
</evidence>
<evidence type="ECO:0000256" key="5">
    <source>
        <dbReference type="ARBA" id="ARBA00022725"/>
    </source>
</evidence>
<dbReference type="InterPro" id="IPR017452">
    <property type="entry name" value="GPCR_Rhodpsn_7TM"/>
</dbReference>